<accession>A0A9P0LEB6</accession>
<evidence type="ECO:0000313" key="2">
    <source>
        <dbReference type="Proteomes" id="UP001152888"/>
    </source>
</evidence>
<name>A0A9P0LEB6_ACAOB</name>
<reference evidence="1" key="1">
    <citation type="submission" date="2022-03" db="EMBL/GenBank/DDBJ databases">
        <authorList>
            <person name="Sayadi A."/>
        </authorList>
    </citation>
    <scope>NUCLEOTIDE SEQUENCE</scope>
</reference>
<organism evidence="1 2">
    <name type="scientific">Acanthoscelides obtectus</name>
    <name type="common">Bean weevil</name>
    <name type="synonym">Bruchus obtectus</name>
    <dbReference type="NCBI Taxonomy" id="200917"/>
    <lineage>
        <taxon>Eukaryota</taxon>
        <taxon>Metazoa</taxon>
        <taxon>Ecdysozoa</taxon>
        <taxon>Arthropoda</taxon>
        <taxon>Hexapoda</taxon>
        <taxon>Insecta</taxon>
        <taxon>Pterygota</taxon>
        <taxon>Neoptera</taxon>
        <taxon>Endopterygota</taxon>
        <taxon>Coleoptera</taxon>
        <taxon>Polyphaga</taxon>
        <taxon>Cucujiformia</taxon>
        <taxon>Chrysomeloidea</taxon>
        <taxon>Chrysomelidae</taxon>
        <taxon>Bruchinae</taxon>
        <taxon>Bruchini</taxon>
        <taxon>Acanthoscelides</taxon>
    </lineage>
</organism>
<protein>
    <submittedName>
        <fullName evidence="1">Uncharacterized protein</fullName>
    </submittedName>
</protein>
<sequence>MDGPVDSRPHENSWCECQVGIDGASMMVLFEKCAGEIIDDFCYGCCGRGCGHCHGRRRRFVCRPHGETGRPSSSLIHTIGQILVKPHPET</sequence>
<dbReference type="AlphaFoldDB" id="A0A9P0LEB6"/>
<proteinExistence type="predicted"/>
<dbReference type="EMBL" id="CAKOFQ010007094">
    <property type="protein sequence ID" value="CAH1990651.1"/>
    <property type="molecule type" value="Genomic_DNA"/>
</dbReference>
<gene>
    <name evidence="1" type="ORF">ACAOBT_LOCUS19798</name>
</gene>
<keyword evidence="2" id="KW-1185">Reference proteome</keyword>
<dbReference type="Proteomes" id="UP001152888">
    <property type="component" value="Unassembled WGS sequence"/>
</dbReference>
<evidence type="ECO:0000313" key="1">
    <source>
        <dbReference type="EMBL" id="CAH1990651.1"/>
    </source>
</evidence>
<comment type="caution">
    <text evidence="1">The sequence shown here is derived from an EMBL/GenBank/DDBJ whole genome shotgun (WGS) entry which is preliminary data.</text>
</comment>